<keyword evidence="1" id="KW-0472">Membrane</keyword>
<dbReference type="Proteomes" id="UP000002171">
    <property type="component" value="Unassembled WGS sequence"/>
</dbReference>
<comment type="caution">
    <text evidence="2">The sequence shown here is derived from an EMBL/GenBank/DDBJ whole genome shotgun (WGS) entry which is preliminary data.</text>
</comment>
<accession>A0A7U8GTE5</accession>
<dbReference type="Pfam" id="PF17336">
    <property type="entry name" value="DUF5368"/>
    <property type="match status" value="1"/>
</dbReference>
<keyword evidence="3" id="KW-1185">Reference proteome</keyword>
<evidence type="ECO:0000313" key="3">
    <source>
        <dbReference type="Proteomes" id="UP000002171"/>
    </source>
</evidence>
<evidence type="ECO:0000256" key="1">
    <source>
        <dbReference type="SAM" id="Phobius"/>
    </source>
</evidence>
<dbReference type="EMBL" id="AAOW01000003">
    <property type="protein sequence ID" value="EAR62351.1"/>
    <property type="molecule type" value="Genomic_DNA"/>
</dbReference>
<feature type="transmembrane region" description="Helical" evidence="1">
    <location>
        <begin position="51"/>
        <end position="73"/>
    </location>
</feature>
<dbReference type="InterPro" id="IPR035308">
    <property type="entry name" value="DUF5368"/>
</dbReference>
<feature type="transmembrane region" description="Helical" evidence="1">
    <location>
        <begin position="20"/>
        <end position="39"/>
    </location>
</feature>
<reference evidence="2 3" key="1">
    <citation type="submission" date="2006-02" db="EMBL/GenBank/DDBJ databases">
        <authorList>
            <person name="Pinhassi J."/>
            <person name="Pedros-Alio C."/>
            <person name="Ferriera S."/>
            <person name="Johnson J."/>
            <person name="Kravitz S."/>
            <person name="Halpern A."/>
            <person name="Remington K."/>
            <person name="Beeson K."/>
            <person name="Tran B."/>
            <person name="Rogers Y.-H."/>
            <person name="Friedman R."/>
            <person name="Venter J.C."/>
        </authorList>
    </citation>
    <scope>NUCLEOTIDE SEQUENCE [LARGE SCALE GENOMIC DNA]</scope>
    <source>
        <strain evidence="2 3">MED92</strain>
    </source>
</reference>
<keyword evidence="1" id="KW-1133">Transmembrane helix</keyword>
<keyword evidence="1" id="KW-0812">Transmembrane</keyword>
<sequence length="121" mass="13230">MNELDFYTLYVVFYEMMGMLFWILIALVIFGIGGFILALTREGGLQSRRLILSEILGLLGGFMALFIMAKVTISGFSDAGGPVDWLLVGLIWGGGLVGVTILSYAIMGMLNILNDSQRQKA</sequence>
<dbReference type="RefSeq" id="WP_007020661.1">
    <property type="nucleotide sequence ID" value="NZ_CH724125.1"/>
</dbReference>
<evidence type="ECO:0008006" key="4">
    <source>
        <dbReference type="Google" id="ProtNLM"/>
    </source>
</evidence>
<proteinExistence type="predicted"/>
<gene>
    <name evidence="2" type="ORF">MED92_14978</name>
</gene>
<evidence type="ECO:0000313" key="2">
    <source>
        <dbReference type="EMBL" id="EAR62351.1"/>
    </source>
</evidence>
<feature type="transmembrane region" description="Helical" evidence="1">
    <location>
        <begin position="85"/>
        <end position="113"/>
    </location>
</feature>
<dbReference type="AlphaFoldDB" id="A0A7U8GTE5"/>
<protein>
    <recommendedName>
        <fullName evidence="4">DUF5368 domain-containing protein</fullName>
    </recommendedName>
</protein>
<name>A0A7U8GTE5_NEPCE</name>
<organism evidence="2 3">
    <name type="scientific">Neptuniibacter caesariensis</name>
    <dbReference type="NCBI Taxonomy" id="207954"/>
    <lineage>
        <taxon>Bacteria</taxon>
        <taxon>Pseudomonadati</taxon>
        <taxon>Pseudomonadota</taxon>
        <taxon>Gammaproteobacteria</taxon>
        <taxon>Oceanospirillales</taxon>
        <taxon>Oceanospirillaceae</taxon>
        <taxon>Neptuniibacter</taxon>
    </lineage>
</organism>